<evidence type="ECO:0000313" key="2">
    <source>
        <dbReference type="EMBL" id="MFC0227521.1"/>
    </source>
</evidence>
<dbReference type="PANTHER" id="PTHR33420">
    <property type="entry name" value="FIMBRIAL SUBUNIT ELFA-RELATED"/>
    <property type="match status" value="1"/>
</dbReference>
<dbReference type="PANTHER" id="PTHR33420:SF10">
    <property type="entry name" value="FIMBRIAE MAJOR SUBUNIT"/>
    <property type="match status" value="1"/>
</dbReference>
<protein>
    <submittedName>
        <fullName evidence="2">Fimbrial protein</fullName>
    </submittedName>
</protein>
<sequence>MRIASILRKTAVLVLFCCVVSVQAASNGVLNVTGSIKSATCYFDSVEGQDNKTYDWTLPQVYTGNLDRAGKTSGRKKSSIFLGGVHCTNGYTPYITLHNGATVSAQTGNLVNTLSDEADNVQIRLLMNDTPLDLRGSPRVGCAVIVNRQSQCDIEYEYYATGAATSGKVKSTIQFDISYD</sequence>
<dbReference type="Gene3D" id="2.60.40.1090">
    <property type="entry name" value="Fimbrial-type adhesion domain"/>
    <property type="match status" value="1"/>
</dbReference>
<dbReference type="SUPFAM" id="SSF49401">
    <property type="entry name" value="Bacterial adhesins"/>
    <property type="match status" value="1"/>
</dbReference>
<feature type="chain" id="PRO_5046712198" evidence="1">
    <location>
        <begin position="25"/>
        <end position="180"/>
    </location>
</feature>
<dbReference type="InterPro" id="IPR050263">
    <property type="entry name" value="Bact_Fimbrial_Adh_Pro"/>
</dbReference>
<keyword evidence="3" id="KW-1185">Reference proteome</keyword>
<name>A0ABV6EEW1_9GAMM</name>
<dbReference type="InterPro" id="IPR008966">
    <property type="entry name" value="Adhesion_dom_sf"/>
</dbReference>
<evidence type="ECO:0000313" key="3">
    <source>
        <dbReference type="Proteomes" id="UP001589792"/>
    </source>
</evidence>
<comment type="caution">
    <text evidence="2">The sequence shown here is derived from an EMBL/GenBank/DDBJ whole genome shotgun (WGS) entry which is preliminary data.</text>
</comment>
<evidence type="ECO:0000256" key="1">
    <source>
        <dbReference type="SAM" id="SignalP"/>
    </source>
</evidence>
<reference evidence="2 3" key="1">
    <citation type="submission" date="2024-09" db="EMBL/GenBank/DDBJ databases">
        <authorList>
            <person name="Sun Q."/>
            <person name="Mori K."/>
        </authorList>
    </citation>
    <scope>NUCLEOTIDE SEQUENCE [LARGE SCALE GENOMIC DNA]</scope>
    <source>
        <strain evidence="2 3">CCM 8626</strain>
    </source>
</reference>
<organism evidence="2 3">
    <name type="scientific">Serratia aquatilis</name>
    <dbReference type="NCBI Taxonomy" id="1737515"/>
    <lineage>
        <taxon>Bacteria</taxon>
        <taxon>Pseudomonadati</taxon>
        <taxon>Pseudomonadota</taxon>
        <taxon>Gammaproteobacteria</taxon>
        <taxon>Enterobacterales</taxon>
        <taxon>Yersiniaceae</taxon>
        <taxon>Serratia</taxon>
    </lineage>
</organism>
<keyword evidence="1" id="KW-0732">Signal</keyword>
<gene>
    <name evidence="2" type="ORF">ACFFJ3_13545</name>
</gene>
<dbReference type="InterPro" id="IPR036937">
    <property type="entry name" value="Adhesion_dom_fimbrial_sf"/>
</dbReference>
<dbReference type="RefSeq" id="WP_380676209.1">
    <property type="nucleotide sequence ID" value="NZ_CP173186.1"/>
</dbReference>
<dbReference type="EMBL" id="JBHLXG010000013">
    <property type="protein sequence ID" value="MFC0227521.1"/>
    <property type="molecule type" value="Genomic_DNA"/>
</dbReference>
<dbReference type="Proteomes" id="UP001589792">
    <property type="component" value="Unassembled WGS sequence"/>
</dbReference>
<proteinExistence type="predicted"/>
<accession>A0ABV6EEW1</accession>
<feature type="signal peptide" evidence="1">
    <location>
        <begin position="1"/>
        <end position="24"/>
    </location>
</feature>